<dbReference type="KEGG" id="mtar:DF168_00295"/>
<feature type="binding site" evidence="6">
    <location>
        <position position="179"/>
    </location>
    <ligand>
        <name>Mg(2+)</name>
        <dbReference type="ChEBI" id="CHEBI:18420"/>
    </ligand>
</feature>
<dbReference type="AlphaFoldDB" id="A0A2Z4ADV9"/>
<accession>A0A2Z4ADV9</accession>
<sequence length="339" mass="37560">MKLRVSLLKLRLRHPFRISREVSEQKYNVILRLTDEDGVYGLGEAAPSVYYNQSAESVREHLSGLDETDFSDPYLRSRIIERVGVKLGGQRSALAAVDMALHDWIGKRLRVPLYRLFGLDPSQTPLSSFTIGLAKGDELERKLIEAKNFPILKLKLGTEMDQEIVTSVRAVTSVPLWVDANAAWEFEEAQQKIFWLADRGVALVEQPLSAGNLEGLKRLTKLSPIPIIADESVCNSKDVLRLNGCVHGINIKLSKCGGLSEALRMIHIAQCQDMKIMLGCFIESSLSITAAAHLCSLVDFPDLDGNLLIKNDPYVGVEAEGGRLVLPDRPGVGVEDRRC</sequence>
<keyword evidence="4 7" id="KW-0413">Isomerase</keyword>
<dbReference type="SMART" id="SM00922">
    <property type="entry name" value="MR_MLE"/>
    <property type="match status" value="1"/>
</dbReference>
<keyword evidence="3 6" id="KW-0460">Magnesium</keyword>
<dbReference type="InterPro" id="IPR034603">
    <property type="entry name" value="Dipeptide_epimerase"/>
</dbReference>
<evidence type="ECO:0000256" key="6">
    <source>
        <dbReference type="PIRSR" id="PIRSR634603-3"/>
    </source>
</evidence>
<evidence type="ECO:0000256" key="2">
    <source>
        <dbReference type="ARBA" id="ARBA00022723"/>
    </source>
</evidence>
<comment type="similarity">
    <text evidence="1 7">Belongs to the mandelate racemase/muconate lactonizing enzyme family.</text>
</comment>
<feature type="binding site" evidence="6">
    <location>
        <position position="230"/>
    </location>
    <ligand>
        <name>Mg(2+)</name>
        <dbReference type="ChEBI" id="CHEBI:18420"/>
    </ligand>
</feature>
<dbReference type="Pfam" id="PF02746">
    <property type="entry name" value="MR_MLE_N"/>
    <property type="match status" value="1"/>
</dbReference>
<dbReference type="InterPro" id="IPR013341">
    <property type="entry name" value="Mandelate_racemase_N_dom"/>
</dbReference>
<evidence type="ECO:0000313" key="9">
    <source>
        <dbReference type="EMBL" id="AWT59118.1"/>
    </source>
</evidence>
<evidence type="ECO:0000313" key="10">
    <source>
        <dbReference type="Proteomes" id="UP000247465"/>
    </source>
</evidence>
<dbReference type="EC" id="5.1.1.-" evidence="7"/>
<dbReference type="InterPro" id="IPR013342">
    <property type="entry name" value="Mandelate_racemase_C"/>
</dbReference>
<dbReference type="SUPFAM" id="SSF51604">
    <property type="entry name" value="Enolase C-terminal domain-like"/>
    <property type="match status" value="1"/>
</dbReference>
<dbReference type="EMBL" id="CP029803">
    <property type="protein sequence ID" value="AWT59118.1"/>
    <property type="molecule type" value="Genomic_DNA"/>
</dbReference>
<dbReference type="PANTHER" id="PTHR48080:SF3">
    <property type="entry name" value="ENOLASE SUPERFAMILY MEMBER DDB_G0284701"/>
    <property type="match status" value="1"/>
</dbReference>
<dbReference type="InterPro" id="IPR034593">
    <property type="entry name" value="DgoD-like"/>
</dbReference>
<dbReference type="SFLD" id="SFLDS00001">
    <property type="entry name" value="Enolase"/>
    <property type="match status" value="1"/>
</dbReference>
<dbReference type="SFLD" id="SFLDF00010">
    <property type="entry name" value="dipeptide_epimerase"/>
    <property type="match status" value="1"/>
</dbReference>
<reference evidence="9 10" key="1">
    <citation type="submission" date="2018-06" db="EMBL/GenBank/DDBJ databases">
        <title>Draft Genome Sequence of a Novel Marine Bacterium Related to the Verrucomicrobia.</title>
        <authorList>
            <person name="Vosseberg J."/>
            <person name="Martijn J."/>
            <person name="Ettema T.J.G."/>
        </authorList>
    </citation>
    <scope>NUCLEOTIDE SEQUENCE [LARGE SCALE GENOMIC DNA]</scope>
    <source>
        <strain evidence="9">TARA_B100001123</strain>
    </source>
</reference>
<evidence type="ECO:0000259" key="8">
    <source>
        <dbReference type="SMART" id="SM00922"/>
    </source>
</evidence>
<feature type="active site" description="Proton acceptor; specific for (S)-substrate epimerization" evidence="5">
    <location>
        <position position="252"/>
    </location>
</feature>
<dbReference type="PANTHER" id="PTHR48080">
    <property type="entry name" value="D-GALACTONATE DEHYDRATASE-RELATED"/>
    <property type="match status" value="1"/>
</dbReference>
<dbReference type="Gene3D" id="3.30.390.10">
    <property type="entry name" value="Enolase-like, N-terminal domain"/>
    <property type="match status" value="1"/>
</dbReference>
<dbReference type="SFLD" id="SFLDG00180">
    <property type="entry name" value="muconate_cycloisomerase"/>
    <property type="match status" value="1"/>
</dbReference>
<comment type="cofactor">
    <cofactor evidence="6 7">
        <name>Mg(2+)</name>
        <dbReference type="ChEBI" id="CHEBI:18420"/>
    </cofactor>
    <text evidence="6 7">Binds 1 Mg(2+) ion per subunit.</text>
</comment>
<feature type="active site" description="Proton acceptor; specific for (R)-substrate epimerization" evidence="5">
    <location>
        <position position="155"/>
    </location>
</feature>
<proteinExistence type="inferred from homology"/>
<evidence type="ECO:0000256" key="5">
    <source>
        <dbReference type="PIRSR" id="PIRSR634603-1"/>
    </source>
</evidence>
<feature type="binding site" evidence="6">
    <location>
        <position position="205"/>
    </location>
    <ligand>
        <name>Mg(2+)</name>
        <dbReference type="ChEBI" id="CHEBI:18420"/>
    </ligand>
</feature>
<name>A0A2Z4ADV9_9BACT</name>
<dbReference type="GO" id="GO:0046872">
    <property type="term" value="F:metal ion binding"/>
    <property type="evidence" value="ECO:0007669"/>
    <property type="project" value="UniProtKB-KW"/>
</dbReference>
<keyword evidence="2 6" id="KW-0479">Metal-binding</keyword>
<dbReference type="Gene3D" id="3.20.20.120">
    <property type="entry name" value="Enolase-like C-terminal domain"/>
    <property type="match status" value="1"/>
</dbReference>
<dbReference type="InterPro" id="IPR029017">
    <property type="entry name" value="Enolase-like_N"/>
</dbReference>
<organism evidence="9 10">
    <name type="scientific">Candidatus Moanibacter tarae</name>
    <dbReference type="NCBI Taxonomy" id="2200854"/>
    <lineage>
        <taxon>Bacteria</taxon>
        <taxon>Pseudomonadati</taxon>
        <taxon>Verrucomicrobiota</taxon>
        <taxon>Opitutia</taxon>
        <taxon>Puniceicoccales</taxon>
        <taxon>Puniceicoccales incertae sedis</taxon>
        <taxon>Candidatus Moanibacter</taxon>
    </lineage>
</organism>
<dbReference type="GO" id="GO:0016855">
    <property type="term" value="F:racemase and epimerase activity, acting on amino acids and derivatives"/>
    <property type="evidence" value="ECO:0007669"/>
    <property type="project" value="UniProtKB-UniRule"/>
</dbReference>
<dbReference type="GO" id="GO:0009063">
    <property type="term" value="P:amino acid catabolic process"/>
    <property type="evidence" value="ECO:0007669"/>
    <property type="project" value="InterPro"/>
</dbReference>
<evidence type="ECO:0000256" key="7">
    <source>
        <dbReference type="RuleBase" id="RU366006"/>
    </source>
</evidence>
<dbReference type="Proteomes" id="UP000247465">
    <property type="component" value="Chromosome"/>
</dbReference>
<evidence type="ECO:0000256" key="1">
    <source>
        <dbReference type="ARBA" id="ARBA00008031"/>
    </source>
</evidence>
<evidence type="ECO:0000256" key="4">
    <source>
        <dbReference type="ARBA" id="ARBA00023235"/>
    </source>
</evidence>
<evidence type="ECO:0000256" key="3">
    <source>
        <dbReference type="ARBA" id="ARBA00022842"/>
    </source>
</evidence>
<dbReference type="SUPFAM" id="SSF54826">
    <property type="entry name" value="Enolase N-terminal domain-like"/>
    <property type="match status" value="1"/>
</dbReference>
<dbReference type="InterPro" id="IPR036849">
    <property type="entry name" value="Enolase-like_C_sf"/>
</dbReference>
<dbReference type="InterPro" id="IPR018110">
    <property type="entry name" value="Mandel_Rmase/mucon_lact_enz_CS"/>
</dbReference>
<dbReference type="InterPro" id="IPR029065">
    <property type="entry name" value="Enolase_C-like"/>
</dbReference>
<gene>
    <name evidence="9" type="ORF">DF168_00295</name>
</gene>
<dbReference type="CDD" id="cd03319">
    <property type="entry name" value="L-Ala-DL-Glu_epimerase"/>
    <property type="match status" value="1"/>
</dbReference>
<dbReference type="PROSITE" id="PS00909">
    <property type="entry name" value="MR_MLE_2"/>
    <property type="match status" value="1"/>
</dbReference>
<dbReference type="Pfam" id="PF13378">
    <property type="entry name" value="MR_MLE_C"/>
    <property type="match status" value="1"/>
</dbReference>
<feature type="domain" description="Mandelate racemase/muconate lactonizing enzyme C-terminal" evidence="8">
    <location>
        <begin position="133"/>
        <end position="226"/>
    </location>
</feature>
<protein>
    <recommendedName>
        <fullName evidence="7">Dipeptide epimerase</fullName>
        <ecNumber evidence="7">5.1.1.-</ecNumber>
    </recommendedName>
</protein>